<dbReference type="SMART" id="SM00184">
    <property type="entry name" value="RING"/>
    <property type="match status" value="1"/>
</dbReference>
<keyword evidence="8" id="KW-1185">Reference proteome</keyword>
<dbReference type="Proteomes" id="UP000812440">
    <property type="component" value="Unassembled WGS sequence"/>
</dbReference>
<dbReference type="Gene3D" id="3.30.40.10">
    <property type="entry name" value="Zinc/RING finger domain, C3HC4 (zinc finger)"/>
    <property type="match status" value="1"/>
</dbReference>
<name>A0A8T2IFK4_9PIPI</name>
<dbReference type="GO" id="GO:0008270">
    <property type="term" value="F:zinc ion binding"/>
    <property type="evidence" value="ECO:0007669"/>
    <property type="project" value="UniProtKB-KW"/>
</dbReference>
<evidence type="ECO:0000313" key="8">
    <source>
        <dbReference type="Proteomes" id="UP000812440"/>
    </source>
</evidence>
<dbReference type="Pfam" id="PF15227">
    <property type="entry name" value="zf-C3HC4_4"/>
    <property type="match status" value="1"/>
</dbReference>
<dbReference type="InterPro" id="IPR027417">
    <property type="entry name" value="P-loop_NTPase"/>
</dbReference>
<dbReference type="AlphaFoldDB" id="A0A8T2IFK4"/>
<dbReference type="PROSITE" id="PS00518">
    <property type="entry name" value="ZF_RING_1"/>
    <property type="match status" value="1"/>
</dbReference>
<dbReference type="GO" id="GO:0003924">
    <property type="term" value="F:GTPase activity"/>
    <property type="evidence" value="ECO:0007669"/>
    <property type="project" value="InterPro"/>
</dbReference>
<keyword evidence="2 4" id="KW-0863">Zinc-finger</keyword>
<evidence type="ECO:0000313" key="7">
    <source>
        <dbReference type="EMBL" id="KAG8430792.1"/>
    </source>
</evidence>
<dbReference type="SUPFAM" id="SSF57850">
    <property type="entry name" value="RING/U-box"/>
    <property type="match status" value="1"/>
</dbReference>
<dbReference type="InterPro" id="IPR017907">
    <property type="entry name" value="Znf_RING_CS"/>
</dbReference>
<accession>A0A8T2IFK4</accession>
<comment type="caution">
    <text evidence="7">The sequence shown here is derived from an EMBL/GenBank/DDBJ whole genome shotgun (WGS) entry which is preliminary data.</text>
</comment>
<evidence type="ECO:0000259" key="6">
    <source>
        <dbReference type="PROSITE" id="PS50089"/>
    </source>
</evidence>
<protein>
    <recommendedName>
        <fullName evidence="6">RING-type domain-containing protein</fullName>
    </recommendedName>
</protein>
<dbReference type="EMBL" id="JAACNH010000633">
    <property type="protein sequence ID" value="KAG8430792.1"/>
    <property type="molecule type" value="Genomic_DNA"/>
</dbReference>
<evidence type="ECO:0000256" key="5">
    <source>
        <dbReference type="SAM" id="MobiDB-lite"/>
    </source>
</evidence>
<evidence type="ECO:0000256" key="3">
    <source>
        <dbReference type="ARBA" id="ARBA00022833"/>
    </source>
</evidence>
<keyword evidence="1" id="KW-0479">Metal-binding</keyword>
<dbReference type="OrthoDB" id="6270329at2759"/>
<dbReference type="InterPro" id="IPR015894">
    <property type="entry name" value="Guanylate-bd_N"/>
</dbReference>
<dbReference type="PANTHER" id="PTHR10751">
    <property type="entry name" value="GUANYLATE BINDING PROTEIN"/>
    <property type="match status" value="1"/>
</dbReference>
<proteinExistence type="predicted"/>
<gene>
    <name evidence="7" type="ORF">GDO86_019999</name>
</gene>
<dbReference type="GO" id="GO:0005525">
    <property type="term" value="F:GTP binding"/>
    <property type="evidence" value="ECO:0007669"/>
    <property type="project" value="InterPro"/>
</dbReference>
<dbReference type="Gene3D" id="3.40.50.300">
    <property type="entry name" value="P-loop containing nucleotide triphosphate hydrolases"/>
    <property type="match status" value="1"/>
</dbReference>
<dbReference type="PROSITE" id="PS50089">
    <property type="entry name" value="ZF_RING_2"/>
    <property type="match status" value="1"/>
</dbReference>
<feature type="region of interest" description="Disordered" evidence="5">
    <location>
        <begin position="1"/>
        <end position="24"/>
    </location>
</feature>
<keyword evidence="3" id="KW-0862">Zinc</keyword>
<dbReference type="InterPro" id="IPR013083">
    <property type="entry name" value="Znf_RING/FYVE/PHD"/>
</dbReference>
<organism evidence="7 8">
    <name type="scientific">Hymenochirus boettgeri</name>
    <name type="common">Congo dwarf clawed frog</name>
    <dbReference type="NCBI Taxonomy" id="247094"/>
    <lineage>
        <taxon>Eukaryota</taxon>
        <taxon>Metazoa</taxon>
        <taxon>Chordata</taxon>
        <taxon>Craniata</taxon>
        <taxon>Vertebrata</taxon>
        <taxon>Euteleostomi</taxon>
        <taxon>Amphibia</taxon>
        <taxon>Batrachia</taxon>
        <taxon>Anura</taxon>
        <taxon>Pipoidea</taxon>
        <taxon>Pipidae</taxon>
        <taxon>Pipinae</taxon>
        <taxon>Hymenochirus</taxon>
    </lineage>
</organism>
<reference evidence="7" key="1">
    <citation type="thesis" date="2020" institute="ProQuest LLC" country="789 East Eisenhower Parkway, Ann Arbor, MI, USA">
        <title>Comparative Genomics and Chromosome Evolution.</title>
        <authorList>
            <person name="Mudd A.B."/>
        </authorList>
    </citation>
    <scope>NUCLEOTIDE SEQUENCE</scope>
    <source>
        <strain evidence="7">Female2</strain>
        <tissue evidence="7">Blood</tissue>
    </source>
</reference>
<dbReference type="Pfam" id="PF02263">
    <property type="entry name" value="GBP"/>
    <property type="match status" value="1"/>
</dbReference>
<dbReference type="InterPro" id="IPR001841">
    <property type="entry name" value="Znf_RING"/>
</dbReference>
<feature type="domain" description="RING-type" evidence="6">
    <location>
        <begin position="38"/>
        <end position="80"/>
    </location>
</feature>
<evidence type="ECO:0000256" key="4">
    <source>
        <dbReference type="PROSITE-ProRule" id="PRU00175"/>
    </source>
</evidence>
<sequence>MSHLKEERKERDRVPDTGPRMSQPWDATYQKLEEEITCAICFNELSDPVSIACGHTYCRDCIVCYWSDPCMVEYCCPECRRICPRDQFIPAYRLGNLVRELRLAKKGNHGKTIQLAYIDDHGQLQVDGSAMQTCLMSSEVSDYPVCLVCVIGEEGLGEFCLLTYILRALSSQDKAPPLSLPYTDDESLNDLEWKAETDKATKGIWMWNKPFILDHRGGKMAVFVVNTDLDINRFPDSFLKLSSLSAILTSYLVTKNLLNLYILNV</sequence>
<evidence type="ECO:0000256" key="2">
    <source>
        <dbReference type="ARBA" id="ARBA00022771"/>
    </source>
</evidence>
<feature type="compositionally biased region" description="Basic and acidic residues" evidence="5">
    <location>
        <begin position="1"/>
        <end position="15"/>
    </location>
</feature>
<evidence type="ECO:0000256" key="1">
    <source>
        <dbReference type="ARBA" id="ARBA00022723"/>
    </source>
</evidence>